<dbReference type="GO" id="GO:0005634">
    <property type="term" value="C:nucleus"/>
    <property type="evidence" value="ECO:0007669"/>
    <property type="project" value="UniProtKB-SubCell"/>
</dbReference>
<dbReference type="EMBL" id="QBIY01013282">
    <property type="protein sequence ID" value="RXN09427.1"/>
    <property type="molecule type" value="Genomic_DNA"/>
</dbReference>
<feature type="domain" description="BPTI/Kunitz inhibitor" evidence="6">
    <location>
        <begin position="24"/>
        <end position="70"/>
    </location>
</feature>
<dbReference type="PROSITE" id="PS00280">
    <property type="entry name" value="BPTI_KUNITZ_1"/>
    <property type="match status" value="1"/>
</dbReference>
<accession>A0A498LVT9</accession>
<comment type="subcellular location">
    <subcellularLocation>
        <location evidence="1">Secreted</location>
    </subcellularLocation>
</comment>
<dbReference type="PRINTS" id="PR00759">
    <property type="entry name" value="BASICPTASE"/>
</dbReference>
<evidence type="ECO:0000256" key="5">
    <source>
        <dbReference type="ARBA" id="ARBA00023157"/>
    </source>
</evidence>
<dbReference type="SUPFAM" id="SSF57362">
    <property type="entry name" value="BPTI-like"/>
    <property type="match status" value="1"/>
</dbReference>
<keyword evidence="8" id="KW-1185">Reference proteome</keyword>
<evidence type="ECO:0000256" key="1">
    <source>
        <dbReference type="ARBA" id="ARBA00004613"/>
    </source>
</evidence>
<gene>
    <name evidence="7" type="ORF">ROHU_011063</name>
</gene>
<protein>
    <submittedName>
        <fullName evidence="7">Collagen alpha-6(VI) chain-like protein</fullName>
    </submittedName>
</protein>
<evidence type="ECO:0000313" key="7">
    <source>
        <dbReference type="EMBL" id="RXN09427.1"/>
    </source>
</evidence>
<keyword evidence="5" id="KW-1015">Disulfide bond</keyword>
<evidence type="ECO:0000259" key="6">
    <source>
        <dbReference type="PROSITE" id="PS50279"/>
    </source>
</evidence>
<evidence type="ECO:0000256" key="3">
    <source>
        <dbReference type="ARBA" id="ARBA00022690"/>
    </source>
</evidence>
<evidence type="ECO:0000256" key="2">
    <source>
        <dbReference type="ARBA" id="ARBA00022525"/>
    </source>
</evidence>
<evidence type="ECO:0000313" key="8">
    <source>
        <dbReference type="Proteomes" id="UP000290572"/>
    </source>
</evidence>
<dbReference type="GO" id="GO:0048306">
    <property type="term" value="F:calcium-dependent protein binding"/>
    <property type="evidence" value="ECO:0007669"/>
    <property type="project" value="InterPro"/>
</dbReference>
<sequence length="144" mass="16858">MLHHNGREFSFESQEEAKKFVDICELNLDAGLCSNFTVKWYFNTRSGQCILFWYGGCEGNGNRFNTQEDCVMSELHTLMNAVASYQTGRTGPHWQHPSDLTQRNYLQSHPRHQLVSLDEWQKRNNLSHRRFAKVPDVFHRSPVL</sequence>
<dbReference type="GO" id="GO:0005581">
    <property type="term" value="C:collagen trimer"/>
    <property type="evidence" value="ECO:0007669"/>
    <property type="project" value="UniProtKB-KW"/>
</dbReference>
<dbReference type="GO" id="GO:0005615">
    <property type="term" value="C:extracellular space"/>
    <property type="evidence" value="ECO:0007669"/>
    <property type="project" value="TreeGrafter"/>
</dbReference>
<dbReference type="PANTHER" id="PTHR10083:SF381">
    <property type="entry name" value="BPTI_KUNITZ INHIBITOR DOMAIN-CONTAINING PROTEIN"/>
    <property type="match status" value="1"/>
</dbReference>
<dbReference type="FunFam" id="4.10.410.10:FF:000020">
    <property type="entry name" value="Collagen, type VI, alpha 3"/>
    <property type="match status" value="1"/>
</dbReference>
<dbReference type="PROSITE" id="PS50279">
    <property type="entry name" value="BPTI_KUNITZ_2"/>
    <property type="match status" value="1"/>
</dbReference>
<dbReference type="AlphaFoldDB" id="A0A498LVT9"/>
<dbReference type="STRING" id="84645.A0A498LVT9"/>
<keyword evidence="4" id="KW-0722">Serine protease inhibitor</keyword>
<dbReference type="SMART" id="SM00131">
    <property type="entry name" value="KU"/>
    <property type="match status" value="1"/>
</dbReference>
<keyword evidence="3" id="KW-0646">Protease inhibitor</keyword>
<dbReference type="InterPro" id="IPR020901">
    <property type="entry name" value="Prtase_inh_Kunz-CS"/>
</dbReference>
<dbReference type="InterPro" id="IPR050098">
    <property type="entry name" value="TFPI/VKTCI-like"/>
</dbReference>
<keyword evidence="2" id="KW-0964">Secreted</keyword>
<dbReference type="InterPro" id="IPR002223">
    <property type="entry name" value="Kunitz_BPTI"/>
</dbReference>
<name>A0A498LVT9_LABRO</name>
<dbReference type="CDD" id="cd22630">
    <property type="entry name" value="Kunitz_collagen_alpha6_VI"/>
    <property type="match status" value="1"/>
</dbReference>
<reference evidence="7 8" key="1">
    <citation type="submission" date="2018-03" db="EMBL/GenBank/DDBJ databases">
        <title>Draft genome sequence of Rohu Carp (Labeo rohita).</title>
        <authorList>
            <person name="Das P."/>
            <person name="Kushwaha B."/>
            <person name="Joshi C.G."/>
            <person name="Kumar D."/>
            <person name="Nagpure N.S."/>
            <person name="Sahoo L."/>
            <person name="Das S.P."/>
            <person name="Bit A."/>
            <person name="Patnaik S."/>
            <person name="Meher P.K."/>
            <person name="Jayasankar P."/>
            <person name="Koringa P.G."/>
            <person name="Patel N.V."/>
            <person name="Hinsu A.T."/>
            <person name="Kumar R."/>
            <person name="Pandey M."/>
            <person name="Agarwal S."/>
            <person name="Srivastava S."/>
            <person name="Singh M."/>
            <person name="Iquebal M.A."/>
            <person name="Jaiswal S."/>
            <person name="Angadi U.B."/>
            <person name="Kumar N."/>
            <person name="Raza M."/>
            <person name="Shah T.M."/>
            <person name="Rai A."/>
            <person name="Jena J.K."/>
        </authorList>
    </citation>
    <scope>NUCLEOTIDE SEQUENCE [LARGE SCALE GENOMIC DNA]</scope>
    <source>
        <strain evidence="7">DASCIFA01</strain>
        <tissue evidence="7">Testis</tissue>
    </source>
</reference>
<dbReference type="Pfam" id="PF00014">
    <property type="entry name" value="Kunitz_BPTI"/>
    <property type="match status" value="1"/>
</dbReference>
<evidence type="ECO:0000256" key="4">
    <source>
        <dbReference type="ARBA" id="ARBA00022900"/>
    </source>
</evidence>
<dbReference type="Proteomes" id="UP000290572">
    <property type="component" value="Unassembled WGS sequence"/>
</dbReference>
<proteinExistence type="predicted"/>
<dbReference type="PANTHER" id="PTHR10083">
    <property type="entry name" value="KUNITZ-TYPE PROTEASE INHIBITOR-RELATED"/>
    <property type="match status" value="1"/>
</dbReference>
<dbReference type="GO" id="GO:0004867">
    <property type="term" value="F:serine-type endopeptidase inhibitor activity"/>
    <property type="evidence" value="ECO:0007669"/>
    <property type="project" value="UniProtKB-KW"/>
</dbReference>
<keyword evidence="7" id="KW-0176">Collagen</keyword>
<dbReference type="Gene3D" id="4.10.410.10">
    <property type="entry name" value="Pancreatic trypsin inhibitor Kunitz domain"/>
    <property type="match status" value="1"/>
</dbReference>
<comment type="caution">
    <text evidence="7">The sequence shown here is derived from an EMBL/GenBank/DDBJ whole genome shotgun (WGS) entry which is preliminary data.</text>
</comment>
<dbReference type="InterPro" id="IPR036880">
    <property type="entry name" value="Kunitz_BPTI_sf"/>
</dbReference>
<organism evidence="7 8">
    <name type="scientific">Labeo rohita</name>
    <name type="common">Indian major carp</name>
    <name type="synonym">Cyprinus rohita</name>
    <dbReference type="NCBI Taxonomy" id="84645"/>
    <lineage>
        <taxon>Eukaryota</taxon>
        <taxon>Metazoa</taxon>
        <taxon>Chordata</taxon>
        <taxon>Craniata</taxon>
        <taxon>Vertebrata</taxon>
        <taxon>Euteleostomi</taxon>
        <taxon>Actinopterygii</taxon>
        <taxon>Neopterygii</taxon>
        <taxon>Teleostei</taxon>
        <taxon>Ostariophysi</taxon>
        <taxon>Cypriniformes</taxon>
        <taxon>Cyprinidae</taxon>
        <taxon>Labeoninae</taxon>
        <taxon>Labeonini</taxon>
        <taxon>Labeo</taxon>
    </lineage>
</organism>